<gene>
    <name evidence="11" type="primary">psd</name>
    <name evidence="13" type="ORF">SAMN04488028_102534</name>
</gene>
<evidence type="ECO:0000256" key="1">
    <source>
        <dbReference type="ARBA" id="ARBA00022475"/>
    </source>
</evidence>
<feature type="transmembrane region" description="Helical" evidence="12">
    <location>
        <begin position="7"/>
        <end position="29"/>
    </location>
</feature>
<feature type="active site" description="Schiff-base intermediate with substrate; via pyruvic acid" evidence="11">
    <location>
        <position position="188"/>
    </location>
</feature>
<dbReference type="Pfam" id="PF02666">
    <property type="entry name" value="PS_Dcarbxylase"/>
    <property type="match status" value="1"/>
</dbReference>
<evidence type="ECO:0000256" key="5">
    <source>
        <dbReference type="ARBA" id="ARBA00023136"/>
    </source>
</evidence>
<dbReference type="STRING" id="156994.SAMN04488028_102534"/>
<comment type="subunit">
    <text evidence="11">Heterodimer of a large membrane-associated beta subunit and a small pyruvoyl-containing alpha subunit.</text>
</comment>
<keyword evidence="3 11" id="KW-0210">Decarboxylase</keyword>
<dbReference type="EMBL" id="FRAA01000002">
    <property type="protein sequence ID" value="SHK02547.1"/>
    <property type="molecule type" value="Genomic_DNA"/>
</dbReference>
<dbReference type="GO" id="GO:0006646">
    <property type="term" value="P:phosphatidylethanolamine biosynthetic process"/>
    <property type="evidence" value="ECO:0007669"/>
    <property type="project" value="UniProtKB-UniRule"/>
</dbReference>
<keyword evidence="8 11" id="KW-0456">Lyase</keyword>
<name>A0A1M6P3L0_REIAG</name>
<feature type="transmembrane region" description="Helical" evidence="12">
    <location>
        <begin position="35"/>
        <end position="54"/>
    </location>
</feature>
<keyword evidence="5 11" id="KW-0472">Membrane</keyword>
<accession>A0A1M6P3L0</accession>
<keyword evidence="1 11" id="KW-1003">Cell membrane</keyword>
<comment type="subcellular location">
    <subcellularLocation>
        <location evidence="11">Cell membrane</location>
        <topology evidence="11">Peripheral membrane protein</topology>
    </subcellularLocation>
</comment>
<dbReference type="PANTHER" id="PTHR35809">
    <property type="entry name" value="ARCHAETIDYLSERINE DECARBOXYLASE PROENZYME-RELATED"/>
    <property type="match status" value="1"/>
</dbReference>
<keyword evidence="12" id="KW-0812">Transmembrane</keyword>
<dbReference type="NCBIfam" id="NF003678">
    <property type="entry name" value="PRK05305.1-2"/>
    <property type="match status" value="1"/>
</dbReference>
<feature type="site" description="Cleavage (non-hydrolytic); by autocatalysis" evidence="11">
    <location>
        <begin position="187"/>
        <end position="188"/>
    </location>
</feature>
<evidence type="ECO:0000256" key="7">
    <source>
        <dbReference type="ARBA" id="ARBA00023209"/>
    </source>
</evidence>
<keyword evidence="14" id="KW-1185">Reference proteome</keyword>
<evidence type="ECO:0000256" key="2">
    <source>
        <dbReference type="ARBA" id="ARBA00022516"/>
    </source>
</evidence>
<keyword evidence="4 11" id="KW-0443">Lipid metabolism</keyword>
<evidence type="ECO:0000313" key="14">
    <source>
        <dbReference type="Proteomes" id="UP000184474"/>
    </source>
</evidence>
<comment type="catalytic activity">
    <reaction evidence="11">
        <text>a 1,2-diacyl-sn-glycero-3-phospho-L-serine + H(+) = a 1,2-diacyl-sn-glycero-3-phosphoethanolamine + CO2</text>
        <dbReference type="Rhea" id="RHEA:20828"/>
        <dbReference type="ChEBI" id="CHEBI:15378"/>
        <dbReference type="ChEBI" id="CHEBI:16526"/>
        <dbReference type="ChEBI" id="CHEBI:57262"/>
        <dbReference type="ChEBI" id="CHEBI:64612"/>
        <dbReference type="EC" id="4.1.1.65"/>
    </reaction>
</comment>
<dbReference type="HAMAP" id="MF_00664">
    <property type="entry name" value="PS_decarb_PSD_A"/>
    <property type="match status" value="1"/>
</dbReference>
<feature type="chain" id="PRO_5023255397" description="Phosphatidylserine decarboxylase alpha chain" evidence="11">
    <location>
        <begin position="188"/>
        <end position="219"/>
    </location>
</feature>
<dbReference type="GO" id="GO:0004609">
    <property type="term" value="F:phosphatidylserine decarboxylase activity"/>
    <property type="evidence" value="ECO:0007669"/>
    <property type="project" value="UniProtKB-UniRule"/>
</dbReference>
<evidence type="ECO:0000256" key="12">
    <source>
        <dbReference type="SAM" id="Phobius"/>
    </source>
</evidence>
<evidence type="ECO:0000256" key="11">
    <source>
        <dbReference type="HAMAP-Rule" id="MF_00664"/>
    </source>
</evidence>
<protein>
    <recommendedName>
        <fullName evidence="11">Phosphatidylserine decarboxylase proenzyme</fullName>
        <ecNumber evidence="11">4.1.1.65</ecNumber>
    </recommendedName>
    <component>
        <recommendedName>
            <fullName evidence="11">Phosphatidylserine decarboxylase alpha chain</fullName>
        </recommendedName>
    </component>
    <component>
        <recommendedName>
            <fullName evidence="11">Phosphatidylserine decarboxylase beta chain</fullName>
        </recommendedName>
    </component>
</protein>
<comment type="PTM">
    <text evidence="11">Is synthesized initially as an inactive proenzyme. Formation of the active enzyme involves a self-maturation process in which the active site pyruvoyl group is generated from an internal serine residue via an autocatalytic post-translational modification. Two non-identical subunits are generated from the proenzyme in this reaction, and the pyruvate is formed at the N-terminus of the alpha chain, which is derived from the carboxyl end of the proenzyme. The post-translation cleavage follows an unusual pathway, termed non-hydrolytic serinolysis, in which the side chain hydroxyl group of the serine supplies its oxygen atom to form the C-terminus of the beta chain, while the remainder of the serine residue undergoes an oxidative deamination to produce ammonia and the pyruvoyl prosthetic group on the alpha chain.</text>
</comment>
<organism evidence="13 14">
    <name type="scientific">Reichenbachiella agariperforans</name>
    <dbReference type="NCBI Taxonomy" id="156994"/>
    <lineage>
        <taxon>Bacteria</taxon>
        <taxon>Pseudomonadati</taxon>
        <taxon>Bacteroidota</taxon>
        <taxon>Cytophagia</taxon>
        <taxon>Cytophagales</taxon>
        <taxon>Reichenbachiellaceae</taxon>
        <taxon>Reichenbachiella</taxon>
    </lineage>
</organism>
<dbReference type="InterPro" id="IPR033175">
    <property type="entry name" value="PSD-A"/>
</dbReference>
<keyword evidence="12" id="KW-1133">Transmembrane helix</keyword>
<keyword evidence="9 11" id="KW-1208">Phospholipid metabolism</keyword>
<feature type="modified residue" description="Pyruvic acid (Ser); by autocatalysis" evidence="11">
    <location>
        <position position="188"/>
    </location>
</feature>
<evidence type="ECO:0000256" key="10">
    <source>
        <dbReference type="ARBA" id="ARBA00023317"/>
    </source>
</evidence>
<comment type="pathway">
    <text evidence="11">Phospholipid metabolism; phosphatidylethanolamine biosynthesis; phosphatidylethanolamine from CDP-diacylglycerol: step 2/2.</text>
</comment>
<comment type="function">
    <text evidence="11">Catalyzes the formation of phosphatidylethanolamine (PtdEtn) from phosphatidylserine (PtdSer).</text>
</comment>
<comment type="similarity">
    <text evidence="11">Belongs to the phosphatidylserine decarboxylase family. PSD-A subfamily.</text>
</comment>
<evidence type="ECO:0000256" key="4">
    <source>
        <dbReference type="ARBA" id="ARBA00023098"/>
    </source>
</evidence>
<proteinExistence type="inferred from homology"/>
<dbReference type="UniPathway" id="UPA00558">
    <property type="reaction ID" value="UER00616"/>
</dbReference>
<evidence type="ECO:0000256" key="3">
    <source>
        <dbReference type="ARBA" id="ARBA00022793"/>
    </source>
</evidence>
<keyword evidence="10 11" id="KW-0670">Pyruvate</keyword>
<evidence type="ECO:0000256" key="8">
    <source>
        <dbReference type="ARBA" id="ARBA00023239"/>
    </source>
</evidence>
<reference evidence="14" key="1">
    <citation type="submission" date="2016-11" db="EMBL/GenBank/DDBJ databases">
        <authorList>
            <person name="Varghese N."/>
            <person name="Submissions S."/>
        </authorList>
    </citation>
    <scope>NUCLEOTIDE SEQUENCE [LARGE SCALE GENOMIC DNA]</scope>
    <source>
        <strain evidence="14">DSM 26134</strain>
    </source>
</reference>
<comment type="cofactor">
    <cofactor evidence="11">
        <name>pyruvate</name>
        <dbReference type="ChEBI" id="CHEBI:15361"/>
    </cofactor>
    <text evidence="11">Binds 1 pyruvoyl group covalently per subunit.</text>
</comment>
<keyword evidence="2 11" id="KW-0444">Lipid biosynthesis</keyword>
<sequence length="219" mass="24916">MTIHKEGLKILFILLAVLFAINYAVKYYFPEVELAHQLTLIASLIVYLLVLQFFRNPSIQIELDDKLVLAPAEGKVVVIENTVEGEYFKDERKQISIFMSPLNVHVCRTPVGGIVKYFKYHAGKYLVAWHPKSSTENERTTMVIQNPSGTEVLVRQIAGAVARRIKWYTKENDKLVQGQEYGFIKFGSRLDVFLPLDAEIKVSLDQKTKGGKTILAELK</sequence>
<dbReference type="GO" id="GO:0005886">
    <property type="term" value="C:plasma membrane"/>
    <property type="evidence" value="ECO:0007669"/>
    <property type="project" value="UniProtKB-SubCell"/>
</dbReference>
<evidence type="ECO:0000313" key="13">
    <source>
        <dbReference type="EMBL" id="SHK02547.1"/>
    </source>
</evidence>
<keyword evidence="6 11" id="KW-0865">Zymogen</keyword>
<evidence type="ECO:0000256" key="9">
    <source>
        <dbReference type="ARBA" id="ARBA00023264"/>
    </source>
</evidence>
<dbReference type="EC" id="4.1.1.65" evidence="11"/>
<keyword evidence="7 11" id="KW-0594">Phospholipid biosynthesis</keyword>
<dbReference type="AlphaFoldDB" id="A0A1M6P3L0"/>
<evidence type="ECO:0000256" key="6">
    <source>
        <dbReference type="ARBA" id="ARBA00023145"/>
    </source>
</evidence>
<dbReference type="RefSeq" id="WP_073121607.1">
    <property type="nucleotide sequence ID" value="NZ_FRAA01000002.1"/>
</dbReference>
<dbReference type="PANTHER" id="PTHR35809:SF1">
    <property type="entry name" value="ARCHAETIDYLSERINE DECARBOXYLASE PROENZYME-RELATED"/>
    <property type="match status" value="1"/>
</dbReference>
<dbReference type="InterPro" id="IPR003817">
    <property type="entry name" value="PS_Dcarbxylase"/>
</dbReference>
<feature type="chain" id="PRO_5023255396" description="Phosphatidylserine decarboxylase beta chain" evidence="11">
    <location>
        <begin position="1"/>
        <end position="187"/>
    </location>
</feature>
<dbReference type="Proteomes" id="UP000184474">
    <property type="component" value="Unassembled WGS sequence"/>
</dbReference>